<dbReference type="SMART" id="SM00345">
    <property type="entry name" value="HTH_GNTR"/>
    <property type="match status" value="1"/>
</dbReference>
<dbReference type="InterPro" id="IPR050679">
    <property type="entry name" value="Bact_HTH_transcr_reg"/>
</dbReference>
<dbReference type="InterPro" id="IPR036390">
    <property type="entry name" value="WH_DNA-bd_sf"/>
</dbReference>
<feature type="region of interest" description="Disordered" evidence="4">
    <location>
        <begin position="239"/>
        <end position="259"/>
    </location>
</feature>
<gene>
    <name evidence="6" type="ORF">GCM10023205_21350</name>
</gene>
<dbReference type="InterPro" id="IPR000524">
    <property type="entry name" value="Tscrpt_reg_HTH_GntR"/>
</dbReference>
<dbReference type="SMART" id="SM00866">
    <property type="entry name" value="UTRA"/>
    <property type="match status" value="1"/>
</dbReference>
<dbReference type="RefSeq" id="WP_345675120.1">
    <property type="nucleotide sequence ID" value="NZ_BAABHS010000006.1"/>
</dbReference>
<keyword evidence="2" id="KW-0238">DNA-binding</keyword>
<dbReference type="PANTHER" id="PTHR44846:SF1">
    <property type="entry name" value="MANNOSYL-D-GLYCERATE TRANSPORT_METABOLISM SYSTEM REPRESSOR MNGR-RELATED"/>
    <property type="match status" value="1"/>
</dbReference>
<evidence type="ECO:0000256" key="4">
    <source>
        <dbReference type="SAM" id="MobiDB-lite"/>
    </source>
</evidence>
<evidence type="ECO:0000313" key="7">
    <source>
        <dbReference type="Proteomes" id="UP001500466"/>
    </source>
</evidence>
<dbReference type="Pfam" id="PF00392">
    <property type="entry name" value="GntR"/>
    <property type="match status" value="1"/>
</dbReference>
<keyword evidence="7" id="KW-1185">Reference proteome</keyword>
<dbReference type="EMBL" id="BAABHS010000006">
    <property type="protein sequence ID" value="GAA4958440.1"/>
    <property type="molecule type" value="Genomic_DNA"/>
</dbReference>
<dbReference type="CDD" id="cd07377">
    <property type="entry name" value="WHTH_GntR"/>
    <property type="match status" value="1"/>
</dbReference>
<dbReference type="Proteomes" id="UP001500466">
    <property type="component" value="Unassembled WGS sequence"/>
</dbReference>
<dbReference type="SUPFAM" id="SSF64288">
    <property type="entry name" value="Chorismate lyase-like"/>
    <property type="match status" value="1"/>
</dbReference>
<feature type="domain" description="HTH gntR-type" evidence="5">
    <location>
        <begin position="6"/>
        <end position="76"/>
    </location>
</feature>
<reference evidence="7" key="1">
    <citation type="journal article" date="2019" name="Int. J. Syst. Evol. Microbiol.">
        <title>The Global Catalogue of Microorganisms (GCM) 10K type strain sequencing project: providing services to taxonomists for standard genome sequencing and annotation.</title>
        <authorList>
            <consortium name="The Broad Institute Genomics Platform"/>
            <consortium name="The Broad Institute Genome Sequencing Center for Infectious Disease"/>
            <person name="Wu L."/>
            <person name="Ma J."/>
        </authorList>
    </citation>
    <scope>NUCLEOTIDE SEQUENCE [LARGE SCALE GENOMIC DNA]</scope>
    <source>
        <strain evidence="7">JCM 17986</strain>
    </source>
</reference>
<dbReference type="Gene3D" id="3.40.1410.10">
    <property type="entry name" value="Chorismate lyase-like"/>
    <property type="match status" value="1"/>
</dbReference>
<name>A0ABP9H051_9ACTN</name>
<proteinExistence type="predicted"/>
<keyword evidence="1" id="KW-0805">Transcription regulation</keyword>
<organism evidence="6 7">
    <name type="scientific">Yinghuangia aomiensis</name>
    <dbReference type="NCBI Taxonomy" id="676205"/>
    <lineage>
        <taxon>Bacteria</taxon>
        <taxon>Bacillati</taxon>
        <taxon>Actinomycetota</taxon>
        <taxon>Actinomycetes</taxon>
        <taxon>Kitasatosporales</taxon>
        <taxon>Streptomycetaceae</taxon>
        <taxon>Yinghuangia</taxon>
    </lineage>
</organism>
<dbReference type="InterPro" id="IPR028978">
    <property type="entry name" value="Chorismate_lyase_/UTRA_dom_sf"/>
</dbReference>
<protein>
    <submittedName>
        <fullName evidence="6">GntR family transcriptional regulator</fullName>
    </submittedName>
</protein>
<evidence type="ECO:0000313" key="6">
    <source>
        <dbReference type="EMBL" id="GAA4958440.1"/>
    </source>
</evidence>
<keyword evidence="3" id="KW-0804">Transcription</keyword>
<dbReference type="Gene3D" id="1.10.10.10">
    <property type="entry name" value="Winged helix-like DNA-binding domain superfamily/Winged helix DNA-binding domain"/>
    <property type="match status" value="1"/>
</dbReference>
<dbReference type="InterPro" id="IPR011663">
    <property type="entry name" value="UTRA"/>
</dbReference>
<evidence type="ECO:0000256" key="2">
    <source>
        <dbReference type="ARBA" id="ARBA00023125"/>
    </source>
</evidence>
<dbReference type="PANTHER" id="PTHR44846">
    <property type="entry name" value="MANNOSYL-D-GLYCERATE TRANSPORT/METABOLISM SYSTEM REPRESSOR MNGR-RELATED"/>
    <property type="match status" value="1"/>
</dbReference>
<sequence length="259" mass="28109">MSDENTSLRGRAWRGVADTIRAGGYRPGDRLPSERELADRLGVSRSTLRLALHDLERSGYVVRRPGRGGGTFVAAPKVERDLGHFTGLADYIRRQGLEAGSRILSVSLAPADPRAAAALRIAPEDLAVHVTRVRLADGEPIALERSRFPVALFPDLAEQALGGSVYDLLRTRYGRAPAHAVERIEPVAADDEIAALLEVPYGTPLLAIERVAYDAAGVPVEHADDLFRGDRTRVVVWTTHDTPPNTPRQAPHRTEGSAP</sequence>
<evidence type="ECO:0000259" key="5">
    <source>
        <dbReference type="PROSITE" id="PS50949"/>
    </source>
</evidence>
<dbReference type="SUPFAM" id="SSF46785">
    <property type="entry name" value="Winged helix' DNA-binding domain"/>
    <property type="match status" value="1"/>
</dbReference>
<comment type="caution">
    <text evidence="6">The sequence shown here is derived from an EMBL/GenBank/DDBJ whole genome shotgun (WGS) entry which is preliminary data.</text>
</comment>
<dbReference type="Pfam" id="PF07702">
    <property type="entry name" value="UTRA"/>
    <property type="match status" value="1"/>
</dbReference>
<accession>A0ABP9H051</accession>
<dbReference type="PRINTS" id="PR00035">
    <property type="entry name" value="HTHGNTR"/>
</dbReference>
<dbReference type="InterPro" id="IPR036388">
    <property type="entry name" value="WH-like_DNA-bd_sf"/>
</dbReference>
<evidence type="ECO:0000256" key="1">
    <source>
        <dbReference type="ARBA" id="ARBA00023015"/>
    </source>
</evidence>
<dbReference type="PROSITE" id="PS50949">
    <property type="entry name" value="HTH_GNTR"/>
    <property type="match status" value="1"/>
</dbReference>
<evidence type="ECO:0000256" key="3">
    <source>
        <dbReference type="ARBA" id="ARBA00023163"/>
    </source>
</evidence>